<dbReference type="AlphaFoldDB" id="A0A1I3AIP8"/>
<accession>A0A1I3AIP8</accession>
<organism evidence="2 3">
    <name type="scientific">Halorubrum aquaticum</name>
    <dbReference type="NCBI Taxonomy" id="387340"/>
    <lineage>
        <taxon>Archaea</taxon>
        <taxon>Methanobacteriati</taxon>
        <taxon>Methanobacteriota</taxon>
        <taxon>Stenosarchaea group</taxon>
        <taxon>Halobacteria</taxon>
        <taxon>Halobacteriales</taxon>
        <taxon>Haloferacaceae</taxon>
        <taxon>Halorubrum</taxon>
    </lineage>
</organism>
<name>A0A1I3AIP8_9EURY</name>
<keyword evidence="1" id="KW-0472">Membrane</keyword>
<evidence type="ECO:0000313" key="2">
    <source>
        <dbReference type="EMBL" id="SFH49944.1"/>
    </source>
</evidence>
<dbReference type="Proteomes" id="UP000323537">
    <property type="component" value="Unassembled WGS sequence"/>
</dbReference>
<proteinExistence type="predicted"/>
<protein>
    <submittedName>
        <fullName evidence="2">Uncharacterized protein</fullName>
    </submittedName>
</protein>
<feature type="transmembrane region" description="Helical" evidence="1">
    <location>
        <begin position="44"/>
        <end position="64"/>
    </location>
</feature>
<sequence>MEGCPGVKAGELGNTLLQFFDFSLELGCVFVGSSQLVFEPLETGFFHLFVDVCLPYILALFNLVDIGFRE</sequence>
<dbReference type="EMBL" id="FOPZ01000006">
    <property type="protein sequence ID" value="SFH49944.1"/>
    <property type="molecule type" value="Genomic_DNA"/>
</dbReference>
<reference evidence="2 3" key="1">
    <citation type="submission" date="2016-10" db="EMBL/GenBank/DDBJ databases">
        <authorList>
            <person name="Varghese N."/>
            <person name="Submissions S."/>
        </authorList>
    </citation>
    <scope>NUCLEOTIDE SEQUENCE [LARGE SCALE GENOMIC DNA]</scope>
    <source>
        <strain evidence="2 3">CGMCC 1.6377</strain>
    </source>
</reference>
<gene>
    <name evidence="2" type="ORF">SAMN04488066_10624</name>
</gene>
<keyword evidence="3" id="KW-1185">Reference proteome</keyword>
<evidence type="ECO:0000313" key="3">
    <source>
        <dbReference type="Proteomes" id="UP000323537"/>
    </source>
</evidence>
<keyword evidence="1" id="KW-0812">Transmembrane</keyword>
<evidence type="ECO:0000256" key="1">
    <source>
        <dbReference type="SAM" id="Phobius"/>
    </source>
</evidence>
<keyword evidence="1" id="KW-1133">Transmembrane helix</keyword>